<evidence type="ECO:0000313" key="2">
    <source>
        <dbReference type="Proteomes" id="UP000182661"/>
    </source>
</evidence>
<dbReference type="SUPFAM" id="SSF53335">
    <property type="entry name" value="S-adenosyl-L-methionine-dependent methyltransferases"/>
    <property type="match status" value="1"/>
</dbReference>
<keyword evidence="2" id="KW-1185">Reference proteome</keyword>
<evidence type="ECO:0008006" key="3">
    <source>
        <dbReference type="Google" id="ProtNLM"/>
    </source>
</evidence>
<proteinExistence type="predicted"/>
<evidence type="ECO:0000313" key="1">
    <source>
        <dbReference type="EMBL" id="OJF97595.1"/>
    </source>
</evidence>
<reference evidence="1 2" key="1">
    <citation type="submission" date="2016-02" db="EMBL/GenBank/DDBJ databases">
        <title>Genome sequencing of a beta-galactosidase producing bacteria Rhizobium sp. 59.</title>
        <authorList>
            <person name="Wang D."/>
            <person name="Kot W."/>
            <person name="Qin Y."/>
            <person name="Hansen L."/>
            <person name="Naqvi K."/>
            <person name="Rensing C."/>
        </authorList>
    </citation>
    <scope>NUCLEOTIDE SEQUENCE [LARGE SCALE GENOMIC DNA]</scope>
    <source>
        <strain evidence="1 2">59</strain>
    </source>
</reference>
<dbReference type="InterPro" id="IPR029063">
    <property type="entry name" value="SAM-dependent_MTases_sf"/>
</dbReference>
<accession>A0A657LUJ5</accession>
<organism evidence="1 2">
    <name type="scientific">Pararhizobium antarcticum</name>
    <dbReference type="NCBI Taxonomy" id="1798805"/>
    <lineage>
        <taxon>Bacteria</taxon>
        <taxon>Pseudomonadati</taxon>
        <taxon>Pseudomonadota</taxon>
        <taxon>Alphaproteobacteria</taxon>
        <taxon>Hyphomicrobiales</taxon>
        <taxon>Rhizobiaceae</taxon>
        <taxon>Rhizobium/Agrobacterium group</taxon>
        <taxon>Pararhizobium</taxon>
    </lineage>
</organism>
<gene>
    <name evidence="1" type="ORF">AX760_16675</name>
</gene>
<dbReference type="AlphaFoldDB" id="A0A657LUJ5"/>
<dbReference type="EMBL" id="LSRP01000082">
    <property type="protein sequence ID" value="OJF97595.1"/>
    <property type="molecule type" value="Genomic_DNA"/>
</dbReference>
<dbReference type="Proteomes" id="UP000182661">
    <property type="component" value="Unassembled WGS sequence"/>
</dbReference>
<protein>
    <recommendedName>
        <fullName evidence="3">DNA (cytosine-5-)-methyltransferase</fullName>
    </recommendedName>
</protein>
<sequence length="181" mass="20152">MSMAAYYNEIDPAAAHILRAMIDAGVIAPGDVDERSIKEVNPDDLIGYTQCHFFAGGGLWSVAARLADWPDDEPLWTASCPCQPFSAAGTRTRRARGGSMTFEEALTIHGRNSLAISEAMGVPESTAYNLIAAMTNSRECDYQRPAETEDKRQRDIEYRKNYNRVSRDRLRVIREACRMGA</sequence>
<dbReference type="Gene3D" id="3.40.50.150">
    <property type="entry name" value="Vaccinia Virus protein VP39"/>
    <property type="match status" value="1"/>
</dbReference>
<name>A0A657LUJ5_9HYPH</name>
<comment type="caution">
    <text evidence="1">The sequence shown here is derived from an EMBL/GenBank/DDBJ whole genome shotgun (WGS) entry which is preliminary data.</text>
</comment>